<name>A0ABS0J1S5_9BACT</name>
<dbReference type="Proteomes" id="UP001194469">
    <property type="component" value="Unassembled WGS sequence"/>
</dbReference>
<dbReference type="RefSeq" id="WP_196608536.1">
    <property type="nucleotide sequence ID" value="NZ_VRYY01000110.1"/>
</dbReference>
<keyword evidence="2" id="KW-1185">Reference proteome</keyword>
<evidence type="ECO:0000313" key="2">
    <source>
        <dbReference type="Proteomes" id="UP001194469"/>
    </source>
</evidence>
<evidence type="ECO:0000313" key="1">
    <source>
        <dbReference type="EMBL" id="MBG3876378.1"/>
    </source>
</evidence>
<protein>
    <submittedName>
        <fullName evidence="1">Uncharacterized protein</fullName>
    </submittedName>
</protein>
<accession>A0ABS0J1S5</accession>
<proteinExistence type="predicted"/>
<sequence>MLDYTNATTDAMSWLASLSPLSEQDLCDLCLALRTRGPGRRFCCTQDASLLLLEAKGADTPLLLLSDKAARNLLDYLVTGYLRDKPRGLRAWHAREYGGLG</sequence>
<dbReference type="EMBL" id="VRYY01000110">
    <property type="protein sequence ID" value="MBG3876378.1"/>
    <property type="molecule type" value="Genomic_DNA"/>
</dbReference>
<organism evidence="1 2">
    <name type="scientific">Nitratidesulfovibrio oxamicus</name>
    <dbReference type="NCBI Taxonomy" id="32016"/>
    <lineage>
        <taxon>Bacteria</taxon>
        <taxon>Pseudomonadati</taxon>
        <taxon>Thermodesulfobacteriota</taxon>
        <taxon>Desulfovibrionia</taxon>
        <taxon>Desulfovibrionales</taxon>
        <taxon>Desulfovibrionaceae</taxon>
        <taxon>Nitratidesulfovibrio</taxon>
    </lineage>
</organism>
<reference evidence="1 2" key="1">
    <citation type="submission" date="2019-08" db="EMBL/GenBank/DDBJ databases">
        <authorList>
            <person name="Luo N."/>
        </authorList>
    </citation>
    <scope>NUCLEOTIDE SEQUENCE [LARGE SCALE GENOMIC DNA]</scope>
    <source>
        <strain evidence="1 2">NCIMB 9442</strain>
    </source>
</reference>
<gene>
    <name evidence="1" type="ORF">FVW20_04890</name>
</gene>
<comment type="caution">
    <text evidence="1">The sequence shown here is derived from an EMBL/GenBank/DDBJ whole genome shotgun (WGS) entry which is preliminary data.</text>
</comment>